<feature type="transmembrane region" description="Helical" evidence="1">
    <location>
        <begin position="251"/>
        <end position="274"/>
    </location>
</feature>
<feature type="transmembrane region" description="Helical" evidence="1">
    <location>
        <begin position="141"/>
        <end position="165"/>
    </location>
</feature>
<feature type="transmembrane region" description="Helical" evidence="1">
    <location>
        <begin position="186"/>
        <end position="210"/>
    </location>
</feature>
<feature type="transmembrane region" description="Helical" evidence="1">
    <location>
        <begin position="222"/>
        <end position="239"/>
    </location>
</feature>
<feature type="transmembrane region" description="Helical" evidence="1">
    <location>
        <begin position="503"/>
        <end position="522"/>
    </location>
</feature>
<feature type="transmembrane region" description="Helical" evidence="1">
    <location>
        <begin position="294"/>
        <end position="316"/>
    </location>
</feature>
<sequence length="547" mass="64024">MREVRSFLNFVTSDDASNNYQGVLIIICFFVFTFTLVILMPLYLFFFFRRLDRQEKQIQDSLVKNLTTSTTMTQFGFILIFLGLLMVWTLGDRELKTRNTLKFCVWATWTLCFIYFLFICKSCDYMEQAPTISCADPNHSLIVYAIAVIDKLSAVLSVVLYYLIYRKILSLSSMVSSNHYRPEKRVMAQAVPFIVAKIMFVLCILPPWLLNSKFREISLVNAFYILDYLLIPTAPVNFFTGLSASVTYFRFLLVSCSSVLFLTILILMPPYLFFYFRNLDRKEKQIYDFLIHNLTFLTTVTQFGFILIIIFLVLGLTVKRDSDQEWEMIFDVVFLLAIYFYHFLTIPFIPLNINILLTILTLQRYFVVCLNPAYQKYVKGDFLNCYVRATWVLCFIHFGFLSWSCNYLPLTPIVDCELPRNTAIVYVVAITNKLFSLTSVILYYFIYRKILNLSNMVSKNQYRPERRVMQQALPFTVAKIVLLVLILPPWLLIPEVGLIPLVYAFYALDYCLIPTVIPLSFLSSFYRQYKSNHPNVVHQERTNAIRS</sequence>
<feature type="transmembrane region" description="Helical" evidence="1">
    <location>
        <begin position="468"/>
        <end position="491"/>
    </location>
</feature>
<comment type="caution">
    <text evidence="2">The sequence shown here is derived from an EMBL/GenBank/DDBJ whole genome shotgun (WGS) entry which is preliminary data.</text>
</comment>
<gene>
    <name evidence="2" type="ORF">CAUJ_LOCUS15984</name>
</gene>
<dbReference type="Proteomes" id="UP000835052">
    <property type="component" value="Unassembled WGS sequence"/>
</dbReference>
<feature type="transmembrane region" description="Helical" evidence="1">
    <location>
        <begin position="21"/>
        <end position="46"/>
    </location>
</feature>
<dbReference type="PANTHER" id="PTHR31720:SF16">
    <property type="entry name" value="G PROTEIN-COUPLED RECEPTOR-RELATED"/>
    <property type="match status" value="1"/>
</dbReference>
<organism evidence="2 3">
    <name type="scientific">Caenorhabditis auriculariae</name>
    <dbReference type="NCBI Taxonomy" id="2777116"/>
    <lineage>
        <taxon>Eukaryota</taxon>
        <taxon>Metazoa</taxon>
        <taxon>Ecdysozoa</taxon>
        <taxon>Nematoda</taxon>
        <taxon>Chromadorea</taxon>
        <taxon>Rhabditida</taxon>
        <taxon>Rhabditina</taxon>
        <taxon>Rhabditomorpha</taxon>
        <taxon>Rhabditoidea</taxon>
        <taxon>Rhabditidae</taxon>
        <taxon>Peloderinae</taxon>
        <taxon>Caenorhabditis</taxon>
    </lineage>
</organism>
<keyword evidence="1" id="KW-1133">Transmembrane helix</keyword>
<proteinExistence type="predicted"/>
<keyword evidence="1" id="KW-0812">Transmembrane</keyword>
<name>A0A8S1HX12_9PELO</name>
<feature type="transmembrane region" description="Helical" evidence="1">
    <location>
        <begin position="328"/>
        <end position="349"/>
    </location>
</feature>
<dbReference type="Pfam" id="PF10325">
    <property type="entry name" value="7TM_GPCR_Srz"/>
    <property type="match status" value="2"/>
</dbReference>
<feature type="transmembrane region" description="Helical" evidence="1">
    <location>
        <begin position="423"/>
        <end position="447"/>
    </location>
</feature>
<keyword evidence="3" id="KW-1185">Reference proteome</keyword>
<keyword evidence="1" id="KW-0472">Membrane</keyword>
<evidence type="ECO:0000313" key="3">
    <source>
        <dbReference type="Proteomes" id="UP000835052"/>
    </source>
</evidence>
<feature type="transmembrane region" description="Helical" evidence="1">
    <location>
        <begin position="72"/>
        <end position="91"/>
    </location>
</feature>
<accession>A0A8S1HX12</accession>
<evidence type="ECO:0000313" key="2">
    <source>
        <dbReference type="EMBL" id="CAD6200085.1"/>
    </source>
</evidence>
<feature type="transmembrane region" description="Helical" evidence="1">
    <location>
        <begin position="386"/>
        <end position="403"/>
    </location>
</feature>
<protein>
    <submittedName>
        <fullName evidence="2">Uncharacterized protein</fullName>
    </submittedName>
</protein>
<reference evidence="2" key="1">
    <citation type="submission" date="2020-10" db="EMBL/GenBank/DDBJ databases">
        <authorList>
            <person name="Kikuchi T."/>
        </authorList>
    </citation>
    <scope>NUCLEOTIDE SEQUENCE</scope>
    <source>
        <strain evidence="2">NKZ352</strain>
    </source>
</reference>
<feature type="transmembrane region" description="Helical" evidence="1">
    <location>
        <begin position="103"/>
        <end position="121"/>
    </location>
</feature>
<dbReference type="EMBL" id="CAJGYM010000235">
    <property type="protein sequence ID" value="CAD6200085.1"/>
    <property type="molecule type" value="Genomic_DNA"/>
</dbReference>
<dbReference type="AlphaFoldDB" id="A0A8S1HX12"/>
<evidence type="ECO:0000256" key="1">
    <source>
        <dbReference type="SAM" id="Phobius"/>
    </source>
</evidence>
<dbReference type="PANTHER" id="PTHR31720">
    <property type="entry name" value="SERPENTINE RECEPTOR, CLASS Z-RELATED"/>
    <property type="match status" value="1"/>
</dbReference>
<dbReference type="InterPro" id="IPR018817">
    <property type="entry name" value="7TM_GPCR_serpentine_rcpt_Srz"/>
</dbReference>